<dbReference type="Pfam" id="PF02767">
    <property type="entry name" value="DNA_pol3_beta_2"/>
    <property type="match status" value="1"/>
</dbReference>
<keyword evidence="8" id="KW-0238">DNA-binding</keyword>
<comment type="subcellular location">
    <subcellularLocation>
        <location evidence="1 9">Cytoplasm</location>
    </subcellularLocation>
</comment>
<dbReference type="CDD" id="cd00140">
    <property type="entry name" value="beta_clamp"/>
    <property type="match status" value="1"/>
</dbReference>
<dbReference type="RefSeq" id="WP_111730425.1">
    <property type="nucleotide sequence ID" value="NZ_QHKO01000006.1"/>
</dbReference>
<dbReference type="Gene3D" id="3.70.10.10">
    <property type="match status" value="1"/>
</dbReference>
<dbReference type="OrthoDB" id="8421503at2"/>
<dbReference type="InterPro" id="IPR022637">
    <property type="entry name" value="DNA_polIII_beta_cen"/>
</dbReference>
<evidence type="ECO:0000256" key="8">
    <source>
        <dbReference type="ARBA" id="ARBA00023125"/>
    </source>
</evidence>
<evidence type="ECO:0000256" key="5">
    <source>
        <dbReference type="ARBA" id="ARBA00022695"/>
    </source>
</evidence>
<keyword evidence="6 9" id="KW-0235">DNA replication</keyword>
<dbReference type="EMBL" id="QHKO01000006">
    <property type="protein sequence ID" value="RAL21137.1"/>
    <property type="molecule type" value="Genomic_DNA"/>
</dbReference>
<dbReference type="InterPro" id="IPR022635">
    <property type="entry name" value="DNA_polIII_beta_C"/>
</dbReference>
<dbReference type="Proteomes" id="UP000249169">
    <property type="component" value="Unassembled WGS sequence"/>
</dbReference>
<dbReference type="GO" id="GO:0008408">
    <property type="term" value="F:3'-5' exonuclease activity"/>
    <property type="evidence" value="ECO:0007669"/>
    <property type="project" value="InterPro"/>
</dbReference>
<comment type="subunit">
    <text evidence="9">Forms a ring-shaped head-to-tail homodimer around DNA.</text>
</comment>
<proteinExistence type="inferred from homology"/>
<dbReference type="GO" id="GO:0003887">
    <property type="term" value="F:DNA-directed DNA polymerase activity"/>
    <property type="evidence" value="ECO:0007669"/>
    <property type="project" value="UniProtKB-UniRule"/>
</dbReference>
<evidence type="ECO:0000256" key="4">
    <source>
        <dbReference type="ARBA" id="ARBA00022679"/>
    </source>
</evidence>
<organism evidence="13 14">
    <name type="scientific">Lujinxingia litoralis</name>
    <dbReference type="NCBI Taxonomy" id="2211119"/>
    <lineage>
        <taxon>Bacteria</taxon>
        <taxon>Deltaproteobacteria</taxon>
        <taxon>Bradymonadales</taxon>
        <taxon>Lujinxingiaceae</taxon>
        <taxon>Lujinxingia</taxon>
    </lineage>
</organism>
<dbReference type="PANTHER" id="PTHR30478:SF0">
    <property type="entry name" value="BETA SLIDING CLAMP"/>
    <property type="match status" value="1"/>
</dbReference>
<evidence type="ECO:0000256" key="6">
    <source>
        <dbReference type="ARBA" id="ARBA00022705"/>
    </source>
</evidence>
<accession>A0A328C6P0</accession>
<dbReference type="SMART" id="SM00480">
    <property type="entry name" value="POL3Bc"/>
    <property type="match status" value="1"/>
</dbReference>
<evidence type="ECO:0000259" key="10">
    <source>
        <dbReference type="Pfam" id="PF00712"/>
    </source>
</evidence>
<dbReference type="GO" id="GO:0005737">
    <property type="term" value="C:cytoplasm"/>
    <property type="evidence" value="ECO:0007669"/>
    <property type="project" value="UniProtKB-SubCell"/>
</dbReference>
<dbReference type="InterPro" id="IPR022634">
    <property type="entry name" value="DNA_polIII_beta_N"/>
</dbReference>
<evidence type="ECO:0000256" key="7">
    <source>
        <dbReference type="ARBA" id="ARBA00022932"/>
    </source>
</evidence>
<dbReference type="GO" id="GO:0009360">
    <property type="term" value="C:DNA polymerase III complex"/>
    <property type="evidence" value="ECO:0007669"/>
    <property type="project" value="InterPro"/>
</dbReference>
<keyword evidence="7 9" id="KW-0239">DNA-directed DNA polymerase</keyword>
<reference evidence="13 14" key="1">
    <citation type="submission" date="2018-05" db="EMBL/GenBank/DDBJ databases">
        <title>Lujinxingia marina gen. nov. sp. nov., a new facultative anaerobic member of the class Deltaproteobacteria, and proposal of Lujinxingaceae fam. nov.</title>
        <authorList>
            <person name="Li C.-M."/>
        </authorList>
    </citation>
    <scope>NUCLEOTIDE SEQUENCE [LARGE SCALE GENOMIC DNA]</scope>
    <source>
        <strain evidence="13 14">B210</strain>
    </source>
</reference>
<keyword evidence="14" id="KW-1185">Reference proteome</keyword>
<dbReference type="AlphaFoldDB" id="A0A328C6P0"/>
<feature type="domain" description="DNA polymerase III beta sliding clamp central" evidence="11">
    <location>
        <begin position="134"/>
        <end position="251"/>
    </location>
</feature>
<keyword evidence="3 9" id="KW-0963">Cytoplasm</keyword>
<evidence type="ECO:0000259" key="11">
    <source>
        <dbReference type="Pfam" id="PF02767"/>
    </source>
</evidence>
<dbReference type="GO" id="GO:0003677">
    <property type="term" value="F:DNA binding"/>
    <property type="evidence" value="ECO:0007669"/>
    <property type="project" value="UniProtKB-UniRule"/>
</dbReference>
<evidence type="ECO:0000256" key="2">
    <source>
        <dbReference type="ARBA" id="ARBA00010752"/>
    </source>
</evidence>
<evidence type="ECO:0000256" key="9">
    <source>
        <dbReference type="PIRNR" id="PIRNR000804"/>
    </source>
</evidence>
<evidence type="ECO:0000256" key="3">
    <source>
        <dbReference type="ARBA" id="ARBA00022490"/>
    </source>
</evidence>
<evidence type="ECO:0000313" key="13">
    <source>
        <dbReference type="EMBL" id="RAL21137.1"/>
    </source>
</evidence>
<dbReference type="NCBIfam" id="TIGR00663">
    <property type="entry name" value="dnan"/>
    <property type="match status" value="1"/>
</dbReference>
<feature type="domain" description="DNA polymerase III beta sliding clamp N-terminal" evidence="10">
    <location>
        <begin position="1"/>
        <end position="118"/>
    </location>
</feature>
<dbReference type="Pfam" id="PF02768">
    <property type="entry name" value="DNA_pol3_beta_3"/>
    <property type="match status" value="1"/>
</dbReference>
<keyword evidence="4 9" id="KW-0808">Transferase</keyword>
<dbReference type="InterPro" id="IPR046938">
    <property type="entry name" value="DNA_clamp_sf"/>
</dbReference>
<evidence type="ECO:0000259" key="12">
    <source>
        <dbReference type="Pfam" id="PF02768"/>
    </source>
</evidence>
<protein>
    <recommendedName>
        <fullName evidence="9">Beta sliding clamp</fullName>
    </recommendedName>
</protein>
<comment type="similarity">
    <text evidence="2 9">Belongs to the beta sliding clamp family.</text>
</comment>
<dbReference type="Pfam" id="PF00712">
    <property type="entry name" value="DNA_pol3_beta"/>
    <property type="match status" value="1"/>
</dbReference>
<keyword evidence="5 9" id="KW-0548">Nucleotidyltransferase</keyword>
<dbReference type="PANTHER" id="PTHR30478">
    <property type="entry name" value="DNA POLYMERASE III SUBUNIT BETA"/>
    <property type="match status" value="1"/>
</dbReference>
<dbReference type="Gene3D" id="3.10.150.10">
    <property type="entry name" value="DNA Polymerase III, subunit A, domain 2"/>
    <property type="match status" value="1"/>
</dbReference>
<evidence type="ECO:0000256" key="1">
    <source>
        <dbReference type="ARBA" id="ARBA00004496"/>
    </source>
</evidence>
<evidence type="ECO:0000313" key="14">
    <source>
        <dbReference type="Proteomes" id="UP000249169"/>
    </source>
</evidence>
<dbReference type="InterPro" id="IPR001001">
    <property type="entry name" value="DNA_polIII_beta"/>
</dbReference>
<dbReference type="SUPFAM" id="SSF55979">
    <property type="entry name" value="DNA clamp"/>
    <property type="match status" value="3"/>
</dbReference>
<gene>
    <name evidence="13" type="primary">dnaN</name>
    <name evidence="13" type="ORF">DL240_13465</name>
</gene>
<comment type="function">
    <text evidence="9">Confers DNA tethering and processivity to DNA polymerases and other proteins. Acts as a clamp, forming a ring around DNA (a reaction catalyzed by the clamp-loading complex) which diffuses in an ATP-independent manner freely and bidirectionally along dsDNA. Initially characterized for its ability to contact the catalytic subunit of DNA polymerase III (Pol III), a complex, multichain enzyme responsible for most of the replicative synthesis in bacteria; Pol III exhibits 3'-5' exonuclease proofreading activity. The beta chain is required for initiation of replication as well as for processivity of DNA replication.</text>
</comment>
<name>A0A328C6P0_9DELT</name>
<comment type="caution">
    <text evidence="13">The sequence shown here is derived from an EMBL/GenBank/DDBJ whole genome shotgun (WGS) entry which is preliminary data.</text>
</comment>
<dbReference type="PIRSF" id="PIRSF000804">
    <property type="entry name" value="DNA_pol_III_b"/>
    <property type="match status" value="1"/>
</dbReference>
<dbReference type="GO" id="GO:0006271">
    <property type="term" value="P:DNA strand elongation involved in DNA replication"/>
    <property type="evidence" value="ECO:0007669"/>
    <property type="project" value="TreeGrafter"/>
</dbReference>
<sequence>MKIRISSKMLTQELFKLQGVVSHRSTLAILSNALLVAEGDTLTLHATDLDISVSTSCTCEVLEPGKVTLQARSLFDIVKNLEEDMLTLETEENHWARLKSGNVNCRIVGTHADEFPHLLDISGVELFPIGIRRLLDMIEKTLFSVSTDDARANLTGAFFKVTNEKTLLMVSTDGHRLSKIETKPEEFDAGGDIPAALNKGIIIPRKGLAEIKRTVDAKGDELSFGIIDNNIVFKSGPMSLSVRLIEGSFPDFTQVLPRESEHRAIVEKDVFQQALKFVSLFASSKTNNVRISLSDEGLELYASDPDRGEATKVVPMQYGGQAVKAGFNYRYLNDVVSALDGSEVSIEIIDTLSPTLIRDTQRDEMLFVVMPMRL</sequence>
<feature type="domain" description="DNA polymerase III beta sliding clamp C-terminal" evidence="12">
    <location>
        <begin position="254"/>
        <end position="373"/>
    </location>
</feature>